<sequence length="533" mass="59340">MKAFVLLLAFVVVVPGNLYAKNHGTVSGLASPAAESGSSQEISSGYHIKGNRTATRVTLDEYIRMVIQNNNDLAVHYLDFKATQETARGEEGAFEPEFVTSYQAGEDRVRYSQEDKSSVLFAQERDAASSDFSASVQMLTPTGTTLKVLHSTRKYKDRTTYDDYDYTSKVGVEVTQPLLKGAGTAPVAQLRAALAESDEAYHLYRTEKQETVKQALMACWDLYGAMEKLKVRGESVRIARALFENNRKRAALGRMAETEVLLAEAGLNKRLAFETMADQECDAARDRVRTFVSYAQEGQPLSIDFSHADRLPDHRAEYAGSMQRAFSYRPEYQVLRHRILKENIRLKFAENQRWPQVDLKGSYGLNGLGDSVGDAGENAFHDDYRTWSVGVYFSVPLMGGIQARSQLSIAEMNKRKALLELKSLEVDVANTIHSLTGEVNSAFDQLDYLSKSSEANERLLKMVLARFNAGRTSSDEVLNREEDAIEAKEDRLDGFVQLQKSMVELRAAEGRLLVQYVGDPGAGLVGEQVAQAR</sequence>
<dbReference type="AlphaFoldDB" id="A0A4U8YU47"/>
<dbReference type="GO" id="GO:0015288">
    <property type="term" value="F:porin activity"/>
    <property type="evidence" value="ECO:0007669"/>
    <property type="project" value="TreeGrafter"/>
</dbReference>
<dbReference type="GO" id="GO:0015562">
    <property type="term" value="F:efflux transmembrane transporter activity"/>
    <property type="evidence" value="ECO:0007669"/>
    <property type="project" value="InterPro"/>
</dbReference>
<keyword evidence="10" id="KW-1185">Reference proteome</keyword>
<reference evidence="9 10" key="1">
    <citation type="submission" date="2019-03" db="EMBL/GenBank/DDBJ databases">
        <authorList>
            <person name="Nijsse B."/>
        </authorList>
    </citation>
    <scope>NUCLEOTIDE SEQUENCE [LARGE SCALE GENOMIC DNA]</scope>
    <source>
        <strain evidence="9">Desulfoluna butyratoxydans MSL71</strain>
    </source>
</reference>
<keyword evidence="3" id="KW-0813">Transport</keyword>
<dbReference type="Pfam" id="PF02321">
    <property type="entry name" value="OEP"/>
    <property type="match status" value="2"/>
</dbReference>
<dbReference type="InterPro" id="IPR003423">
    <property type="entry name" value="OMP_efflux"/>
</dbReference>
<keyword evidence="5" id="KW-0812">Transmembrane</keyword>
<evidence type="ECO:0000256" key="5">
    <source>
        <dbReference type="ARBA" id="ARBA00022692"/>
    </source>
</evidence>
<keyword evidence="8" id="KW-0732">Signal</keyword>
<keyword evidence="7" id="KW-0998">Cell outer membrane</keyword>
<comment type="similarity">
    <text evidence="2">Belongs to the outer membrane factor (OMF) (TC 1.B.17) family.</text>
</comment>
<dbReference type="SUPFAM" id="SSF56954">
    <property type="entry name" value="Outer membrane efflux proteins (OEP)"/>
    <property type="match status" value="1"/>
</dbReference>
<dbReference type="EMBL" id="CAADHO010000005">
    <property type="protein sequence ID" value="VFQ45402.1"/>
    <property type="molecule type" value="Genomic_DNA"/>
</dbReference>
<name>A0A4U8YU47_9BACT</name>
<evidence type="ECO:0000256" key="1">
    <source>
        <dbReference type="ARBA" id="ARBA00004442"/>
    </source>
</evidence>
<dbReference type="GO" id="GO:0009279">
    <property type="term" value="C:cell outer membrane"/>
    <property type="evidence" value="ECO:0007669"/>
    <property type="project" value="UniProtKB-SubCell"/>
</dbReference>
<gene>
    <name evidence="9" type="ORF">MSL71_30590</name>
</gene>
<evidence type="ECO:0000256" key="2">
    <source>
        <dbReference type="ARBA" id="ARBA00007613"/>
    </source>
</evidence>
<feature type="chain" id="PRO_5020428479" evidence="8">
    <location>
        <begin position="21"/>
        <end position="533"/>
    </location>
</feature>
<evidence type="ECO:0000256" key="8">
    <source>
        <dbReference type="SAM" id="SignalP"/>
    </source>
</evidence>
<evidence type="ECO:0000313" key="10">
    <source>
        <dbReference type="Proteomes" id="UP000507962"/>
    </source>
</evidence>
<dbReference type="PANTHER" id="PTHR30026">
    <property type="entry name" value="OUTER MEMBRANE PROTEIN TOLC"/>
    <property type="match status" value="1"/>
</dbReference>
<proteinExistence type="inferred from homology"/>
<evidence type="ECO:0000256" key="3">
    <source>
        <dbReference type="ARBA" id="ARBA00022448"/>
    </source>
</evidence>
<comment type="subcellular location">
    <subcellularLocation>
        <location evidence="1">Cell outer membrane</location>
    </subcellularLocation>
</comment>
<dbReference type="PANTHER" id="PTHR30026:SF23">
    <property type="entry name" value="TO APRF-PUTATIVE OUTER MEMBRANE EFFLUX PROTEIN OR SECRETED ALKALINE PHOSPHATASE-RELATED"/>
    <property type="match status" value="1"/>
</dbReference>
<keyword evidence="6" id="KW-0472">Membrane</keyword>
<evidence type="ECO:0000256" key="4">
    <source>
        <dbReference type="ARBA" id="ARBA00022452"/>
    </source>
</evidence>
<accession>A0A4U8YU47</accession>
<dbReference type="InterPro" id="IPR051906">
    <property type="entry name" value="TolC-like"/>
</dbReference>
<feature type="signal peptide" evidence="8">
    <location>
        <begin position="1"/>
        <end position="20"/>
    </location>
</feature>
<evidence type="ECO:0000256" key="6">
    <source>
        <dbReference type="ARBA" id="ARBA00023136"/>
    </source>
</evidence>
<dbReference type="GO" id="GO:1990281">
    <property type="term" value="C:efflux pump complex"/>
    <property type="evidence" value="ECO:0007669"/>
    <property type="project" value="TreeGrafter"/>
</dbReference>
<evidence type="ECO:0000256" key="7">
    <source>
        <dbReference type="ARBA" id="ARBA00023237"/>
    </source>
</evidence>
<dbReference type="Proteomes" id="UP000507962">
    <property type="component" value="Unassembled WGS sequence"/>
</dbReference>
<protein>
    <submittedName>
        <fullName evidence="9">Outer membrane efflux protein</fullName>
    </submittedName>
</protein>
<keyword evidence="4" id="KW-1134">Transmembrane beta strand</keyword>
<organism evidence="9 10">
    <name type="scientific">Desulfoluna butyratoxydans</name>
    <dbReference type="NCBI Taxonomy" id="231438"/>
    <lineage>
        <taxon>Bacteria</taxon>
        <taxon>Pseudomonadati</taxon>
        <taxon>Thermodesulfobacteriota</taxon>
        <taxon>Desulfobacteria</taxon>
        <taxon>Desulfobacterales</taxon>
        <taxon>Desulfolunaceae</taxon>
        <taxon>Desulfoluna</taxon>
    </lineage>
</organism>
<evidence type="ECO:0000313" key="9">
    <source>
        <dbReference type="EMBL" id="VFQ45402.1"/>
    </source>
</evidence>
<dbReference type="Gene3D" id="1.20.1600.10">
    <property type="entry name" value="Outer membrane efflux proteins (OEP)"/>
    <property type="match status" value="1"/>
</dbReference>